<sequence length="41" mass="4174">MRAIIIGLLSVGAGFIVLRVHELRVGCGVSGIPETPKPGGC</sequence>
<dbReference type="EMBL" id="AEET01000013">
    <property type="protein sequence ID" value="EFM46792.1"/>
    <property type="molecule type" value="Genomic_DNA"/>
</dbReference>
<accession>E0QNP6</accession>
<dbReference type="Proteomes" id="UP000003045">
    <property type="component" value="Unassembled WGS sequence"/>
</dbReference>
<name>E0QNP6_9ACTO</name>
<protein>
    <submittedName>
        <fullName evidence="1">Uncharacterized protein</fullName>
    </submittedName>
</protein>
<keyword evidence="2" id="KW-1185">Reference proteome</keyword>
<evidence type="ECO:0000313" key="1">
    <source>
        <dbReference type="EMBL" id="EFM46792.1"/>
    </source>
</evidence>
<comment type="caution">
    <text evidence="1">The sequence shown here is derived from an EMBL/GenBank/DDBJ whole genome shotgun (WGS) entry which is preliminary data.</text>
</comment>
<gene>
    <name evidence="1" type="ORF">HMPREF0580_0510</name>
</gene>
<proteinExistence type="predicted"/>
<organism evidence="1 2">
    <name type="scientific">Mobiluncus mulieris ATCC 35239</name>
    <dbReference type="NCBI Taxonomy" id="871571"/>
    <lineage>
        <taxon>Bacteria</taxon>
        <taxon>Bacillati</taxon>
        <taxon>Actinomycetota</taxon>
        <taxon>Actinomycetes</taxon>
        <taxon>Actinomycetales</taxon>
        <taxon>Actinomycetaceae</taxon>
        <taxon>Mobiluncus</taxon>
    </lineage>
</organism>
<reference evidence="1" key="1">
    <citation type="submission" date="2010-08" db="EMBL/GenBank/DDBJ databases">
        <authorList>
            <person name="Muzny D."/>
            <person name="Qin X."/>
            <person name="Deng J."/>
            <person name="Jiang H."/>
            <person name="Liu Y."/>
            <person name="Qu J."/>
            <person name="Song X.-Z."/>
            <person name="Zhang L."/>
            <person name="Thornton R."/>
            <person name="Coyle M."/>
            <person name="Francisco L."/>
            <person name="Jackson L."/>
            <person name="Javaid M."/>
            <person name="Korchina V."/>
            <person name="Kovar C."/>
            <person name="Mata R."/>
            <person name="Mathew T."/>
            <person name="Ngo R."/>
            <person name="Nguyen L."/>
            <person name="Nguyen N."/>
            <person name="Okwuonu G."/>
            <person name="Ongeri F."/>
            <person name="Pham C."/>
            <person name="Simmons D."/>
            <person name="Wilczek-Boney K."/>
            <person name="Hale W."/>
            <person name="Jakkamsetti A."/>
            <person name="Pham P."/>
            <person name="Ruth R."/>
            <person name="San Lucas F."/>
            <person name="Warren J."/>
            <person name="Zhang J."/>
            <person name="Zhao Z."/>
            <person name="Zhou C."/>
            <person name="Zhu D."/>
            <person name="Lee S."/>
            <person name="Bess C."/>
            <person name="Blankenburg K."/>
            <person name="Forbes L."/>
            <person name="Fu Q."/>
            <person name="Gubbala S."/>
            <person name="Hirani K."/>
            <person name="Jayaseelan J.C."/>
            <person name="Lara F."/>
            <person name="Munidasa M."/>
            <person name="Palculict T."/>
            <person name="Patil S."/>
            <person name="Pu L.-L."/>
            <person name="Saada N."/>
            <person name="Tang L."/>
            <person name="Weissenberger G."/>
            <person name="Zhu Y."/>
            <person name="Hemphill L."/>
            <person name="Shang Y."/>
            <person name="Youmans B."/>
            <person name="Ayvaz T."/>
            <person name="Ross M."/>
            <person name="Santibanez J."/>
            <person name="Aqrawi P."/>
            <person name="Gross S."/>
            <person name="Joshi V."/>
            <person name="Fowler G."/>
            <person name="Nazareth L."/>
            <person name="Reid J."/>
            <person name="Worley K."/>
            <person name="Petrosino J."/>
            <person name="Highlander S."/>
            <person name="Gibbs R."/>
        </authorList>
    </citation>
    <scope>NUCLEOTIDE SEQUENCE [LARGE SCALE GENOMIC DNA]</scope>
    <source>
        <strain evidence="1">ATCC 35239</strain>
    </source>
</reference>
<dbReference type="AlphaFoldDB" id="E0QNP6"/>
<dbReference type="HOGENOM" id="CLU_3272890_0_0_11"/>
<evidence type="ECO:0000313" key="2">
    <source>
        <dbReference type="Proteomes" id="UP000003045"/>
    </source>
</evidence>